<reference evidence="1 2" key="1">
    <citation type="submission" date="2020-09" db="EMBL/GenBank/DDBJ databases">
        <title>Novel species of Mucilaginibacter isolated from a glacier on the Tibetan Plateau.</title>
        <authorList>
            <person name="Liu Q."/>
            <person name="Xin Y.-H."/>
        </authorList>
    </citation>
    <scope>NUCLEOTIDE SEQUENCE [LARGE SCALE GENOMIC DNA]</scope>
    <source>
        <strain evidence="1 2">CGMCC 1.13878</strain>
    </source>
</reference>
<protein>
    <recommendedName>
        <fullName evidence="3">TerB family tellurite resistance protein</fullName>
    </recommendedName>
</protein>
<evidence type="ECO:0000313" key="2">
    <source>
        <dbReference type="Proteomes" id="UP000618754"/>
    </source>
</evidence>
<evidence type="ECO:0008006" key="3">
    <source>
        <dbReference type="Google" id="ProtNLM"/>
    </source>
</evidence>
<gene>
    <name evidence="1" type="ORF">IDJ75_07670</name>
</gene>
<name>A0ABR7X3I2_9SPHI</name>
<sequence length="137" mass="16379">MFQRDFIMNEARKFALILAKLLGLKAEGEYNEYLKYFNEVLDEEYNAELEELLKLDEEDFKKRIAVTGYTAEKLNALGQMLYVFAEPFSADEETSALLKKVMVIFNLLEKEHHYESFDNITRRNVIYQYFNKNYERT</sequence>
<dbReference type="EMBL" id="JACWMW010000002">
    <property type="protein sequence ID" value="MBD1385153.1"/>
    <property type="molecule type" value="Genomic_DNA"/>
</dbReference>
<dbReference type="Proteomes" id="UP000618754">
    <property type="component" value="Unassembled WGS sequence"/>
</dbReference>
<organism evidence="1 2">
    <name type="scientific">Mucilaginibacter rigui</name>
    <dbReference type="NCBI Taxonomy" id="534635"/>
    <lineage>
        <taxon>Bacteria</taxon>
        <taxon>Pseudomonadati</taxon>
        <taxon>Bacteroidota</taxon>
        <taxon>Sphingobacteriia</taxon>
        <taxon>Sphingobacteriales</taxon>
        <taxon>Sphingobacteriaceae</taxon>
        <taxon>Mucilaginibacter</taxon>
    </lineage>
</organism>
<comment type="caution">
    <text evidence="1">The sequence shown here is derived from an EMBL/GenBank/DDBJ whole genome shotgun (WGS) entry which is preliminary data.</text>
</comment>
<dbReference type="RefSeq" id="WP_191175045.1">
    <property type="nucleotide sequence ID" value="NZ_JACWMW010000002.1"/>
</dbReference>
<evidence type="ECO:0000313" key="1">
    <source>
        <dbReference type="EMBL" id="MBD1385153.1"/>
    </source>
</evidence>
<accession>A0ABR7X3I2</accession>
<proteinExistence type="predicted"/>
<keyword evidence="2" id="KW-1185">Reference proteome</keyword>